<evidence type="ECO:0000313" key="1">
    <source>
        <dbReference type="EMBL" id="CAE7902885.1"/>
    </source>
</evidence>
<dbReference type="GO" id="GO:0008081">
    <property type="term" value="F:phosphoric diester hydrolase activity"/>
    <property type="evidence" value="ECO:0007669"/>
    <property type="project" value="InterPro"/>
</dbReference>
<dbReference type="OrthoDB" id="409851at2759"/>
<gene>
    <name evidence="1" type="primary">HERC1</name>
    <name evidence="1" type="ORF">SNEC2469_LOCUS30439</name>
</gene>
<keyword evidence="2" id="KW-1185">Reference proteome</keyword>
<dbReference type="Gene3D" id="3.20.20.190">
    <property type="entry name" value="Phosphatidylinositol (PI) phosphodiesterase"/>
    <property type="match status" value="1"/>
</dbReference>
<dbReference type="EMBL" id="CAJNJA010071074">
    <property type="protein sequence ID" value="CAE7902885.1"/>
    <property type="molecule type" value="Genomic_DNA"/>
</dbReference>
<sequence length="66" mass="7116">MGPLKPDLNSKLSESPFLMTHDSATGFISAYDLFDHAFGQAQAIGLKEQLDCGARSFDLRLVKTGG</sequence>
<dbReference type="SUPFAM" id="SSF51695">
    <property type="entry name" value="PLC-like phosphodiesterases"/>
    <property type="match status" value="1"/>
</dbReference>
<evidence type="ECO:0000313" key="2">
    <source>
        <dbReference type="Proteomes" id="UP000601435"/>
    </source>
</evidence>
<dbReference type="GO" id="GO:0006629">
    <property type="term" value="P:lipid metabolic process"/>
    <property type="evidence" value="ECO:0007669"/>
    <property type="project" value="InterPro"/>
</dbReference>
<name>A0A813BER2_9DINO</name>
<dbReference type="AlphaFoldDB" id="A0A813BER2"/>
<proteinExistence type="predicted"/>
<comment type="caution">
    <text evidence="1">The sequence shown here is derived from an EMBL/GenBank/DDBJ whole genome shotgun (WGS) entry which is preliminary data.</text>
</comment>
<organism evidence="1 2">
    <name type="scientific">Symbiodinium necroappetens</name>
    <dbReference type="NCBI Taxonomy" id="1628268"/>
    <lineage>
        <taxon>Eukaryota</taxon>
        <taxon>Sar</taxon>
        <taxon>Alveolata</taxon>
        <taxon>Dinophyceae</taxon>
        <taxon>Suessiales</taxon>
        <taxon>Symbiodiniaceae</taxon>
        <taxon>Symbiodinium</taxon>
    </lineage>
</organism>
<reference evidence="1" key="1">
    <citation type="submission" date="2021-02" db="EMBL/GenBank/DDBJ databases">
        <authorList>
            <person name="Dougan E. K."/>
            <person name="Rhodes N."/>
            <person name="Thang M."/>
            <person name="Chan C."/>
        </authorList>
    </citation>
    <scope>NUCLEOTIDE SEQUENCE</scope>
</reference>
<dbReference type="Proteomes" id="UP000601435">
    <property type="component" value="Unassembled WGS sequence"/>
</dbReference>
<protein>
    <submittedName>
        <fullName evidence="1">HERC1 protein</fullName>
    </submittedName>
</protein>
<accession>A0A813BER2</accession>
<dbReference type="InterPro" id="IPR017946">
    <property type="entry name" value="PLC-like_Pdiesterase_TIM-brl"/>
</dbReference>
<feature type="non-terminal residue" evidence="1">
    <location>
        <position position="1"/>
    </location>
</feature>